<reference evidence="1 2" key="1">
    <citation type="submission" date="2023-04" db="EMBL/GenBank/DDBJ databases">
        <title>A long-awaited taxogenomic arrangement of the family Halomonadaceae.</title>
        <authorList>
            <person name="De La Haba R."/>
            <person name="Chuvochina M."/>
            <person name="Wittouck S."/>
            <person name="Arahal D.R."/>
            <person name="Sanchez-Porro C."/>
            <person name="Hugenholtz P."/>
            <person name="Ventosa A."/>
        </authorList>
    </citation>
    <scope>NUCLEOTIDE SEQUENCE [LARGE SCALE GENOMIC DNA]</scope>
    <source>
        <strain evidence="1 2">DSM 17332</strain>
    </source>
</reference>
<dbReference type="Proteomes" id="UP001252270">
    <property type="component" value="Unassembled WGS sequence"/>
</dbReference>
<dbReference type="EMBL" id="JARWAL010000041">
    <property type="protein sequence ID" value="MDR5894430.1"/>
    <property type="molecule type" value="Genomic_DNA"/>
</dbReference>
<accession>A0ABU1GRG4</accession>
<keyword evidence="2" id="KW-1185">Reference proteome</keyword>
<organism evidence="1 2">
    <name type="scientific">Halomonas mongoliensis</name>
    <dbReference type="NCBI Taxonomy" id="321265"/>
    <lineage>
        <taxon>Bacteria</taxon>
        <taxon>Pseudomonadati</taxon>
        <taxon>Pseudomonadota</taxon>
        <taxon>Gammaproteobacteria</taxon>
        <taxon>Oceanospirillales</taxon>
        <taxon>Halomonadaceae</taxon>
        <taxon>Halomonas</taxon>
    </lineage>
</organism>
<proteinExistence type="predicted"/>
<dbReference type="SUPFAM" id="SSF52413">
    <property type="entry name" value="UDP-glucose/GDP-mannose dehydrogenase C-terminal domain"/>
    <property type="match status" value="1"/>
</dbReference>
<dbReference type="InterPro" id="IPR036220">
    <property type="entry name" value="UDP-Glc/GDP-Man_DH_C_sf"/>
</dbReference>
<sequence>MNKAEAEAEYGIRPVEDPEAGAYDAVILAVAHREFRELGAEGIRAWGKPEHVLYDLKYLLPKESVDLRL</sequence>
<protein>
    <submittedName>
        <fullName evidence="1">Uncharacterized protein</fullName>
    </submittedName>
</protein>
<evidence type="ECO:0000313" key="1">
    <source>
        <dbReference type="EMBL" id="MDR5894430.1"/>
    </source>
</evidence>
<gene>
    <name evidence="1" type="ORF">QC820_16720</name>
</gene>
<comment type="caution">
    <text evidence="1">The sequence shown here is derived from an EMBL/GenBank/DDBJ whole genome shotgun (WGS) entry which is preliminary data.</text>
</comment>
<evidence type="ECO:0000313" key="2">
    <source>
        <dbReference type="Proteomes" id="UP001252270"/>
    </source>
</evidence>
<name>A0ABU1GRG4_9GAMM</name>